<dbReference type="EMBL" id="CAJVCH010373795">
    <property type="protein sequence ID" value="CAG7816572.1"/>
    <property type="molecule type" value="Genomic_DNA"/>
</dbReference>
<keyword evidence="3" id="KW-1185">Reference proteome</keyword>
<evidence type="ECO:0000313" key="1">
    <source>
        <dbReference type="EMBL" id="CAG7816572.1"/>
    </source>
</evidence>
<accession>A0A8J2KP09</accession>
<comment type="caution">
    <text evidence="1">The sequence shown here is derived from an EMBL/GenBank/DDBJ whole genome shotgun (WGS) entry which is preliminary data.</text>
</comment>
<gene>
    <name evidence="1" type="ORF">AFUS01_LOCUS27187</name>
    <name evidence="2" type="ORF">AFUS01_LOCUS27413</name>
</gene>
<feature type="non-terminal residue" evidence="1">
    <location>
        <position position="19"/>
    </location>
</feature>
<protein>
    <submittedName>
        <fullName evidence="1">Uncharacterized protein</fullName>
    </submittedName>
</protein>
<organism evidence="1 3">
    <name type="scientific">Allacma fusca</name>
    <dbReference type="NCBI Taxonomy" id="39272"/>
    <lineage>
        <taxon>Eukaryota</taxon>
        <taxon>Metazoa</taxon>
        <taxon>Ecdysozoa</taxon>
        <taxon>Arthropoda</taxon>
        <taxon>Hexapoda</taxon>
        <taxon>Collembola</taxon>
        <taxon>Symphypleona</taxon>
        <taxon>Sminthuridae</taxon>
        <taxon>Allacma</taxon>
    </lineage>
</organism>
<dbReference type="EMBL" id="CAJVCH010379064">
    <property type="protein sequence ID" value="CAG7816814.1"/>
    <property type="molecule type" value="Genomic_DNA"/>
</dbReference>
<reference evidence="1" key="1">
    <citation type="submission" date="2021-06" db="EMBL/GenBank/DDBJ databases">
        <authorList>
            <person name="Hodson N. C."/>
            <person name="Mongue J. A."/>
            <person name="Jaron S. K."/>
        </authorList>
    </citation>
    <scope>NUCLEOTIDE SEQUENCE</scope>
</reference>
<feature type="non-terminal residue" evidence="1">
    <location>
        <position position="1"/>
    </location>
</feature>
<evidence type="ECO:0000313" key="3">
    <source>
        <dbReference type="Proteomes" id="UP000708208"/>
    </source>
</evidence>
<sequence length="19" mass="2273">ATAGYFRSSEHKVVYNTWR</sequence>
<name>A0A8J2KP09_9HEXA</name>
<proteinExistence type="predicted"/>
<dbReference type="Proteomes" id="UP000708208">
    <property type="component" value="Unassembled WGS sequence"/>
</dbReference>
<dbReference type="AlphaFoldDB" id="A0A8J2KP09"/>
<evidence type="ECO:0000313" key="2">
    <source>
        <dbReference type="EMBL" id="CAG7816814.1"/>
    </source>
</evidence>